<organism evidence="4 5">
    <name type="scientific">Thelephora terrestris</name>
    <dbReference type="NCBI Taxonomy" id="56493"/>
    <lineage>
        <taxon>Eukaryota</taxon>
        <taxon>Fungi</taxon>
        <taxon>Dikarya</taxon>
        <taxon>Basidiomycota</taxon>
        <taxon>Agaricomycotina</taxon>
        <taxon>Agaricomycetes</taxon>
        <taxon>Thelephorales</taxon>
        <taxon>Thelephoraceae</taxon>
        <taxon>Thelephora</taxon>
    </lineage>
</organism>
<dbReference type="PANTHER" id="PTHR43317:SF1">
    <property type="entry name" value="THERMOSPERMINE SYNTHASE ACAULIS5"/>
    <property type="match status" value="1"/>
</dbReference>
<dbReference type="Proteomes" id="UP000736335">
    <property type="component" value="Unassembled WGS sequence"/>
</dbReference>
<keyword evidence="3" id="KW-1133">Transmembrane helix</keyword>
<dbReference type="EMBL" id="WIUZ02000011">
    <property type="protein sequence ID" value="KAF9782973.1"/>
    <property type="molecule type" value="Genomic_DNA"/>
</dbReference>
<reference evidence="4" key="2">
    <citation type="submission" date="2020-11" db="EMBL/GenBank/DDBJ databases">
        <authorList>
            <consortium name="DOE Joint Genome Institute"/>
            <person name="Kuo A."/>
            <person name="Miyauchi S."/>
            <person name="Kiss E."/>
            <person name="Drula E."/>
            <person name="Kohler A."/>
            <person name="Sanchez-Garcia M."/>
            <person name="Andreopoulos B."/>
            <person name="Barry K.W."/>
            <person name="Bonito G."/>
            <person name="Buee M."/>
            <person name="Carver A."/>
            <person name="Chen C."/>
            <person name="Cichocki N."/>
            <person name="Clum A."/>
            <person name="Culley D."/>
            <person name="Crous P.W."/>
            <person name="Fauchery L."/>
            <person name="Girlanda M."/>
            <person name="Hayes R."/>
            <person name="Keri Z."/>
            <person name="Labutti K."/>
            <person name="Lipzen A."/>
            <person name="Lombard V."/>
            <person name="Magnuson J."/>
            <person name="Maillard F."/>
            <person name="Morin E."/>
            <person name="Murat C."/>
            <person name="Nolan M."/>
            <person name="Ohm R."/>
            <person name="Pangilinan J."/>
            <person name="Pereira M."/>
            <person name="Perotto S."/>
            <person name="Peter M."/>
            <person name="Riley R."/>
            <person name="Sitrit Y."/>
            <person name="Stielow B."/>
            <person name="Szollosi G."/>
            <person name="Zifcakova L."/>
            <person name="Stursova M."/>
            <person name="Spatafora J.W."/>
            <person name="Tedersoo L."/>
            <person name="Vaario L.-M."/>
            <person name="Yamada A."/>
            <person name="Yan M."/>
            <person name="Wang P."/>
            <person name="Xu J."/>
            <person name="Bruns T."/>
            <person name="Baldrian P."/>
            <person name="Vilgalys R."/>
            <person name="Henrissat B."/>
            <person name="Grigoriev I.V."/>
            <person name="Hibbett D."/>
            <person name="Nagy L.G."/>
            <person name="Martin F.M."/>
        </authorList>
    </citation>
    <scope>NUCLEOTIDE SEQUENCE</scope>
    <source>
        <strain evidence="4">UH-Tt-Lm1</strain>
    </source>
</reference>
<feature type="region of interest" description="Disordered" evidence="2">
    <location>
        <begin position="190"/>
        <end position="213"/>
    </location>
</feature>
<keyword evidence="5" id="KW-1185">Reference proteome</keyword>
<feature type="transmembrane region" description="Helical" evidence="3">
    <location>
        <begin position="69"/>
        <end position="88"/>
    </location>
</feature>
<dbReference type="GO" id="GO:0006596">
    <property type="term" value="P:polyamine biosynthetic process"/>
    <property type="evidence" value="ECO:0007669"/>
    <property type="project" value="UniProtKB-KW"/>
</dbReference>
<dbReference type="Pfam" id="PF01564">
    <property type="entry name" value="Spermine_synth"/>
    <property type="match status" value="1"/>
</dbReference>
<dbReference type="Gene3D" id="3.40.50.150">
    <property type="entry name" value="Vaccinia Virus protein VP39"/>
    <property type="match status" value="1"/>
</dbReference>
<keyword evidence="1" id="KW-0620">Polyamine biosynthesis</keyword>
<evidence type="ECO:0000256" key="1">
    <source>
        <dbReference type="ARBA" id="ARBA00023115"/>
    </source>
</evidence>
<dbReference type="InterPro" id="IPR029063">
    <property type="entry name" value="SAM-dependent_MTases_sf"/>
</dbReference>
<evidence type="ECO:0000256" key="2">
    <source>
        <dbReference type="SAM" id="MobiDB-lite"/>
    </source>
</evidence>
<evidence type="ECO:0000313" key="5">
    <source>
        <dbReference type="Proteomes" id="UP000736335"/>
    </source>
</evidence>
<evidence type="ECO:0000256" key="3">
    <source>
        <dbReference type="SAM" id="Phobius"/>
    </source>
</evidence>
<accession>A0A9P6L5D0</accession>
<reference evidence="4" key="1">
    <citation type="journal article" date="2020" name="Nat. Commun.">
        <title>Large-scale genome sequencing of mycorrhizal fungi provides insights into the early evolution of symbiotic traits.</title>
        <authorList>
            <person name="Miyauchi S."/>
            <person name="Kiss E."/>
            <person name="Kuo A."/>
            <person name="Drula E."/>
            <person name="Kohler A."/>
            <person name="Sanchez-Garcia M."/>
            <person name="Morin E."/>
            <person name="Andreopoulos B."/>
            <person name="Barry K.W."/>
            <person name="Bonito G."/>
            <person name="Buee M."/>
            <person name="Carver A."/>
            <person name="Chen C."/>
            <person name="Cichocki N."/>
            <person name="Clum A."/>
            <person name="Culley D."/>
            <person name="Crous P.W."/>
            <person name="Fauchery L."/>
            <person name="Girlanda M."/>
            <person name="Hayes R.D."/>
            <person name="Keri Z."/>
            <person name="LaButti K."/>
            <person name="Lipzen A."/>
            <person name="Lombard V."/>
            <person name="Magnuson J."/>
            <person name="Maillard F."/>
            <person name="Murat C."/>
            <person name="Nolan M."/>
            <person name="Ohm R.A."/>
            <person name="Pangilinan J."/>
            <person name="Pereira M.F."/>
            <person name="Perotto S."/>
            <person name="Peter M."/>
            <person name="Pfister S."/>
            <person name="Riley R."/>
            <person name="Sitrit Y."/>
            <person name="Stielow J.B."/>
            <person name="Szollosi G."/>
            <person name="Zifcakova L."/>
            <person name="Stursova M."/>
            <person name="Spatafora J.W."/>
            <person name="Tedersoo L."/>
            <person name="Vaario L.M."/>
            <person name="Yamada A."/>
            <person name="Yan M."/>
            <person name="Wang P."/>
            <person name="Xu J."/>
            <person name="Bruns T."/>
            <person name="Baldrian P."/>
            <person name="Vilgalys R."/>
            <person name="Dunand C."/>
            <person name="Henrissat B."/>
            <person name="Grigoriev I.V."/>
            <person name="Hibbett D."/>
            <person name="Nagy L.G."/>
            <person name="Martin F.M."/>
        </authorList>
    </citation>
    <scope>NUCLEOTIDE SEQUENCE</scope>
    <source>
        <strain evidence="4">UH-Tt-Lm1</strain>
    </source>
</reference>
<name>A0A9P6L5D0_9AGAM</name>
<feature type="transmembrane region" description="Helical" evidence="3">
    <location>
        <begin position="165"/>
        <end position="185"/>
    </location>
</feature>
<dbReference type="NCBIfam" id="NF037959">
    <property type="entry name" value="MFS_SpdSyn"/>
    <property type="match status" value="1"/>
</dbReference>
<dbReference type="OrthoDB" id="2016285at2759"/>
<dbReference type="CDD" id="cd02440">
    <property type="entry name" value="AdoMet_MTases"/>
    <property type="match status" value="1"/>
</dbReference>
<feature type="transmembrane region" description="Helical" evidence="3">
    <location>
        <begin position="100"/>
        <end position="124"/>
    </location>
</feature>
<dbReference type="PANTHER" id="PTHR43317">
    <property type="entry name" value="THERMOSPERMINE SYNTHASE ACAULIS5"/>
    <property type="match status" value="1"/>
</dbReference>
<evidence type="ECO:0008006" key="6">
    <source>
        <dbReference type="Google" id="ProtNLM"/>
    </source>
</evidence>
<protein>
    <recommendedName>
        <fullName evidence="6">PABS domain-containing protein</fullName>
    </recommendedName>
</protein>
<dbReference type="SUPFAM" id="SSF53335">
    <property type="entry name" value="S-adenosyl-L-methionine-dependent methyltransferases"/>
    <property type="match status" value="1"/>
</dbReference>
<proteinExistence type="predicted"/>
<feature type="transmembrane region" description="Helical" evidence="3">
    <location>
        <begin position="136"/>
        <end position="153"/>
    </location>
</feature>
<keyword evidence="3" id="KW-0812">Transmembrane</keyword>
<gene>
    <name evidence="4" type="ORF">BJ322DRAFT_185845</name>
</gene>
<keyword evidence="3" id="KW-0472">Membrane</keyword>
<sequence>MSTDSETLTHLASVGIGQTIVTLSQSFALLAYKRALTPLYSSIPASSYVSYATVVSAVLGSVVEVPTNVAALTYGSLLAAAPNTVFYVGKHTARWRDPVLGPIVTHAVVLVPILVSGVALLQGVHRKGTESLLTRAFRLPFMLFIFPSLEPLWNSWGRLRAVPAAEIFIALGIAVLSFWVGHAYLQESQEPKTAGKPVPKGKGKGEGETPKEAPVPALAKGWVRKIPKVSPPVAYFVLMLLTSASYHFSPSIHSHFLTGRLKSPYVDPSGNVTILSSKLSTTGIIVVGETSHGSEPHSQMRYLRASHSLLGGVWIKERAITMDSSLSVYDVAGKQLGDSIYTAFILQEAVRQIDSTSRGNDWYGSEALIIGLGTGSVATALKNHGLETTIVEIDPAVYDAARTYFGLPDPGEGRVFLQDARALTWRWRRKLELGDDLRKFDVVIHDVFSGGGVPGHLFTLEFWDDLKYIMKGDGVVVVNFAGKPGSKSSRAIVSTLLHVFGQCRAFYDSMGELPEEKLREEFLNIVFFCTPVPATVKPMTFRRSRGDDYYASYIRRHVFQNLHQRELRFDVILGQANEDQNAEAKVLLTDGDNPLSGWQDEEAPHHWKLMKDVLPDIYWETF</sequence>
<dbReference type="AlphaFoldDB" id="A0A9P6L5D0"/>
<feature type="transmembrane region" description="Helical" evidence="3">
    <location>
        <begin position="39"/>
        <end position="63"/>
    </location>
</feature>
<feature type="transmembrane region" description="Helical" evidence="3">
    <location>
        <begin position="12"/>
        <end position="32"/>
    </location>
</feature>
<comment type="caution">
    <text evidence="4">The sequence shown here is derived from an EMBL/GenBank/DDBJ whole genome shotgun (WGS) entry which is preliminary data.</text>
</comment>
<feature type="compositionally biased region" description="Low complexity" evidence="2">
    <location>
        <begin position="191"/>
        <end position="200"/>
    </location>
</feature>
<evidence type="ECO:0000313" key="4">
    <source>
        <dbReference type="EMBL" id="KAF9782973.1"/>
    </source>
</evidence>